<keyword evidence="3" id="KW-1185">Reference proteome</keyword>
<dbReference type="AlphaFoldDB" id="A0A9Q1QEU2"/>
<evidence type="ECO:0000313" key="2">
    <source>
        <dbReference type="EMBL" id="KAJ8438015.1"/>
    </source>
</evidence>
<protein>
    <submittedName>
        <fullName evidence="2">Uncharacterized protein</fullName>
    </submittedName>
</protein>
<feature type="region of interest" description="Disordered" evidence="1">
    <location>
        <begin position="266"/>
        <end position="364"/>
    </location>
</feature>
<feature type="compositionally biased region" description="Polar residues" evidence="1">
    <location>
        <begin position="338"/>
        <end position="347"/>
    </location>
</feature>
<dbReference type="Proteomes" id="UP001153076">
    <property type="component" value="Unassembled WGS sequence"/>
</dbReference>
<sequence length="519" mass="58310">MVRFSNFTSTEMAAKYVRETFRWPLRETSAQRLRPFPEDHLILCPSFDLGMATRYAQDSNIPRWCKRSSTPWPWTRLWSEVVPTLKRTAFEKQYLLPVGYTFIILEADATVNESPAKCIAVYRVALNYGIRFPLYPVIEEILDKYELAPTQVVPTSWHNICSFIATCELHSLTYSARVFSLVHAIQRASKETGDLGWYCFNNRQGFMTAIKKKSKVKHWKYDFLFVHRESEQARARLTVFETGDATPEQVAADAERCREEERQRLINQQAKKAPPLVLRGKKPTISLPVRKRPRTEGRSDETAASAPTCPGEAGAEWSAPRHSGSWSTRDRTPEHTAPSKTVGTASQVGGGSPPSAHQPSTNFINADPTAKFSLVQDLVKSWDLATLDTSDSPKITEEELKDALAKAKVEATAGAERVAQAKEQGYQQDRADTLGYLHMVLVTLAQEFQEDSYFEAYLHYIDERQRAEDEGRDPEEVQFIPPFGEGEGEGAGDEATNPLDAEPGASEEEGHEDSGEPDV</sequence>
<feature type="compositionally biased region" description="Polar residues" evidence="1">
    <location>
        <begin position="355"/>
        <end position="364"/>
    </location>
</feature>
<gene>
    <name evidence="2" type="ORF">Cgig2_029996</name>
</gene>
<accession>A0A9Q1QEU2</accession>
<evidence type="ECO:0000256" key="1">
    <source>
        <dbReference type="SAM" id="MobiDB-lite"/>
    </source>
</evidence>
<name>A0A9Q1QEU2_9CARY</name>
<evidence type="ECO:0000313" key="3">
    <source>
        <dbReference type="Proteomes" id="UP001153076"/>
    </source>
</evidence>
<proteinExistence type="predicted"/>
<reference evidence="2" key="1">
    <citation type="submission" date="2022-04" db="EMBL/GenBank/DDBJ databases">
        <title>Carnegiea gigantea Genome sequencing and assembly v2.</title>
        <authorList>
            <person name="Copetti D."/>
            <person name="Sanderson M.J."/>
            <person name="Burquez A."/>
            <person name="Wojciechowski M.F."/>
        </authorList>
    </citation>
    <scope>NUCLEOTIDE SEQUENCE</scope>
    <source>
        <strain evidence="2">SGP5-SGP5p</strain>
        <tissue evidence="2">Aerial part</tissue>
    </source>
</reference>
<organism evidence="2 3">
    <name type="scientific">Carnegiea gigantea</name>
    <dbReference type="NCBI Taxonomy" id="171969"/>
    <lineage>
        <taxon>Eukaryota</taxon>
        <taxon>Viridiplantae</taxon>
        <taxon>Streptophyta</taxon>
        <taxon>Embryophyta</taxon>
        <taxon>Tracheophyta</taxon>
        <taxon>Spermatophyta</taxon>
        <taxon>Magnoliopsida</taxon>
        <taxon>eudicotyledons</taxon>
        <taxon>Gunneridae</taxon>
        <taxon>Pentapetalae</taxon>
        <taxon>Caryophyllales</taxon>
        <taxon>Cactineae</taxon>
        <taxon>Cactaceae</taxon>
        <taxon>Cactoideae</taxon>
        <taxon>Echinocereeae</taxon>
        <taxon>Carnegiea</taxon>
    </lineage>
</organism>
<comment type="caution">
    <text evidence="2">The sequence shown here is derived from an EMBL/GenBank/DDBJ whole genome shotgun (WGS) entry which is preliminary data.</text>
</comment>
<dbReference type="EMBL" id="JAKOGI010000273">
    <property type="protein sequence ID" value="KAJ8438015.1"/>
    <property type="molecule type" value="Genomic_DNA"/>
</dbReference>
<dbReference type="OrthoDB" id="1750920at2759"/>
<feature type="region of interest" description="Disordered" evidence="1">
    <location>
        <begin position="466"/>
        <end position="519"/>
    </location>
</feature>
<feature type="compositionally biased region" description="Acidic residues" evidence="1">
    <location>
        <begin position="505"/>
        <end position="519"/>
    </location>
</feature>